<keyword evidence="5" id="KW-1185">Reference proteome</keyword>
<evidence type="ECO:0000259" key="3">
    <source>
        <dbReference type="PROSITE" id="PS51006"/>
    </source>
</evidence>
<dbReference type="PROSITE" id="PS51006">
    <property type="entry name" value="PABS_2"/>
    <property type="match status" value="1"/>
</dbReference>
<dbReference type="Gene3D" id="2.30.140.10">
    <property type="entry name" value="Spermidine synthase, tetramerisation domain"/>
    <property type="match status" value="1"/>
</dbReference>
<dbReference type="InterPro" id="IPR030374">
    <property type="entry name" value="PABS"/>
</dbReference>
<evidence type="ECO:0000313" key="5">
    <source>
        <dbReference type="Proteomes" id="UP000834106"/>
    </source>
</evidence>
<evidence type="ECO:0000256" key="1">
    <source>
        <dbReference type="ARBA" id="ARBA00022679"/>
    </source>
</evidence>
<dbReference type="EMBL" id="OU503039">
    <property type="protein sequence ID" value="CAI9759115.1"/>
    <property type="molecule type" value="Genomic_DNA"/>
</dbReference>
<keyword evidence="1 2" id="KW-0808">Transferase</keyword>
<dbReference type="InterPro" id="IPR037163">
    <property type="entry name" value="Spermidine_synt_N_sf"/>
</dbReference>
<dbReference type="AlphaFoldDB" id="A0AAD2DPD9"/>
<gene>
    <name evidence="4" type="ORF">FPE_LOCUS6545</name>
</gene>
<dbReference type="GO" id="GO:0006596">
    <property type="term" value="P:polyamine biosynthetic process"/>
    <property type="evidence" value="ECO:0007669"/>
    <property type="project" value="UniProtKB-UniRule"/>
</dbReference>
<protein>
    <recommendedName>
        <fullName evidence="3">PABS domain-containing protein</fullName>
    </recommendedName>
</protein>
<name>A0AAD2DPD9_9LAMI</name>
<accession>A0AAD2DPD9</accession>
<organism evidence="4 5">
    <name type="scientific">Fraxinus pennsylvanica</name>
    <dbReference type="NCBI Taxonomy" id="56036"/>
    <lineage>
        <taxon>Eukaryota</taxon>
        <taxon>Viridiplantae</taxon>
        <taxon>Streptophyta</taxon>
        <taxon>Embryophyta</taxon>
        <taxon>Tracheophyta</taxon>
        <taxon>Spermatophyta</taxon>
        <taxon>Magnoliopsida</taxon>
        <taxon>eudicotyledons</taxon>
        <taxon>Gunneridae</taxon>
        <taxon>Pentapetalae</taxon>
        <taxon>asterids</taxon>
        <taxon>lamiids</taxon>
        <taxon>Lamiales</taxon>
        <taxon>Oleaceae</taxon>
        <taxon>Oleeae</taxon>
        <taxon>Fraxinus</taxon>
    </lineage>
</organism>
<dbReference type="Proteomes" id="UP000834106">
    <property type="component" value="Chromosome 4"/>
</dbReference>
<feature type="domain" description="PABS" evidence="3">
    <location>
        <begin position="57"/>
        <end position="102"/>
    </location>
</feature>
<evidence type="ECO:0000256" key="2">
    <source>
        <dbReference type="PROSITE-ProRule" id="PRU00354"/>
    </source>
</evidence>
<proteinExistence type="predicted"/>
<dbReference type="GO" id="GO:0016740">
    <property type="term" value="F:transferase activity"/>
    <property type="evidence" value="ECO:0007669"/>
    <property type="project" value="UniProtKB-UniRule"/>
</dbReference>
<comment type="caution">
    <text evidence="2">Lacks conserved residue(s) required for the propagation of feature annotation.</text>
</comment>
<reference evidence="4" key="1">
    <citation type="submission" date="2023-05" db="EMBL/GenBank/DDBJ databases">
        <authorList>
            <person name="Huff M."/>
        </authorList>
    </citation>
    <scope>NUCLEOTIDE SEQUENCE</scope>
</reference>
<evidence type="ECO:0000313" key="4">
    <source>
        <dbReference type="EMBL" id="CAI9759115.1"/>
    </source>
</evidence>
<keyword evidence="2" id="KW-0620">Polyamine biosynthesis</keyword>
<sequence length="102" mass="11465">MPEDYGWRENNDNGFNKAVVFPSCCLKARASDPKHEAKCHPTVVSGWFSGPQSSSGKSGVTLYYNNPMWPGEAHSLKVEKLAFQRKSYQEVLDFKVQHLNCG</sequence>